<dbReference type="Gene3D" id="2.130.10.10">
    <property type="entry name" value="YVTN repeat-like/Quinoprotein amine dehydrogenase"/>
    <property type="match status" value="1"/>
</dbReference>
<dbReference type="PANTHER" id="PTHR19879:SF9">
    <property type="entry name" value="TRANSCRIPTION INITIATION FACTOR TFIID SUBUNIT 5"/>
    <property type="match status" value="1"/>
</dbReference>
<name>A0A284RFM9_ARMOS</name>
<dbReference type="PANTHER" id="PTHR19879">
    <property type="entry name" value="TRANSCRIPTION INITIATION FACTOR TFIID"/>
    <property type="match status" value="1"/>
</dbReference>
<feature type="compositionally biased region" description="Polar residues" evidence="2">
    <location>
        <begin position="42"/>
        <end position="62"/>
    </location>
</feature>
<evidence type="ECO:0000313" key="3">
    <source>
        <dbReference type="EMBL" id="SJL07528.1"/>
    </source>
</evidence>
<dbReference type="InterPro" id="IPR001680">
    <property type="entry name" value="WD40_rpt"/>
</dbReference>
<keyword evidence="1" id="KW-0853">WD repeat</keyword>
<dbReference type="OMA" id="TWANENI"/>
<feature type="compositionally biased region" description="Low complexity" evidence="2">
    <location>
        <begin position="114"/>
        <end position="139"/>
    </location>
</feature>
<dbReference type="EMBL" id="FUEG01000008">
    <property type="protein sequence ID" value="SJL07528.1"/>
    <property type="molecule type" value="Genomic_DNA"/>
</dbReference>
<proteinExistence type="predicted"/>
<reference evidence="4" key="1">
    <citation type="journal article" date="2017" name="Nat. Ecol. Evol.">
        <title>Genome expansion and lineage-specific genetic innovations in the forest pathogenic fungi Armillaria.</title>
        <authorList>
            <person name="Sipos G."/>
            <person name="Prasanna A.N."/>
            <person name="Walter M.C."/>
            <person name="O'Connor E."/>
            <person name="Balint B."/>
            <person name="Krizsan K."/>
            <person name="Kiss B."/>
            <person name="Hess J."/>
            <person name="Varga T."/>
            <person name="Slot J."/>
            <person name="Riley R."/>
            <person name="Boka B."/>
            <person name="Rigling D."/>
            <person name="Barry K."/>
            <person name="Lee J."/>
            <person name="Mihaltcheva S."/>
            <person name="LaButti K."/>
            <person name="Lipzen A."/>
            <person name="Waldron R."/>
            <person name="Moloney N.M."/>
            <person name="Sperisen C."/>
            <person name="Kredics L."/>
            <person name="Vagvoelgyi C."/>
            <person name="Patrignani A."/>
            <person name="Fitzpatrick D."/>
            <person name="Nagy I."/>
            <person name="Doyle S."/>
            <person name="Anderson J.B."/>
            <person name="Grigoriev I.V."/>
            <person name="Gueldener U."/>
            <person name="Muensterkoetter M."/>
            <person name="Nagy L.G."/>
        </authorList>
    </citation>
    <scope>NUCLEOTIDE SEQUENCE [LARGE SCALE GENOMIC DNA]</scope>
    <source>
        <strain evidence="4">C18/9</strain>
    </source>
</reference>
<protein>
    <recommendedName>
        <fullName evidence="5">WD40 repeat-like protein</fullName>
    </recommendedName>
</protein>
<dbReference type="AlphaFoldDB" id="A0A284RFM9"/>
<organism evidence="3 4">
    <name type="scientific">Armillaria ostoyae</name>
    <name type="common">Armillaria root rot fungus</name>
    <dbReference type="NCBI Taxonomy" id="47428"/>
    <lineage>
        <taxon>Eukaryota</taxon>
        <taxon>Fungi</taxon>
        <taxon>Dikarya</taxon>
        <taxon>Basidiomycota</taxon>
        <taxon>Agaricomycotina</taxon>
        <taxon>Agaricomycetes</taxon>
        <taxon>Agaricomycetidae</taxon>
        <taxon>Agaricales</taxon>
        <taxon>Marasmiineae</taxon>
        <taxon>Physalacriaceae</taxon>
        <taxon>Armillaria</taxon>
    </lineage>
</organism>
<dbReference type="Pfam" id="PF00400">
    <property type="entry name" value="WD40"/>
    <property type="match status" value="3"/>
</dbReference>
<evidence type="ECO:0008006" key="5">
    <source>
        <dbReference type="Google" id="ProtNLM"/>
    </source>
</evidence>
<gene>
    <name evidence="3" type="ORF">ARMOST_10878</name>
</gene>
<dbReference type="SUPFAM" id="SSF50978">
    <property type="entry name" value="WD40 repeat-like"/>
    <property type="match status" value="1"/>
</dbReference>
<sequence>MPRRDPDIMFLGRGHSLINVDNDEVDLTGRRMKTNRETINFKSSNDIPSTINPRISNVQTPLRTKRLSEPVASGSRKRPRSTTTPLPGAEGSRDRPFVLLSDDDDDELPTFVNSVASSSRTPQPSSSSHHQPAQPQPVSARRPTAPAKHLKHLPKPTLPSQDTRGSLPRHAPGKPPGPTRIVAHQKRSTQPSIALHRQSNKPDNVEDEYKGTWANENIWDPIQVKADGNESAIVEPFANLELASKKLPPCERRLRLTNQPFRPQLVPRAPPKEKQYIWDIINDVGIAFSSRRTLYPHKSVLEGRRPTRYILPNGNITQKWQYAAAGPINKIIQHKGCIAACSATAGGSAGETDCTYNKNGALLLWCQDKRIALKTGRHPGEEDEGHEDYTEHYWPWRQDGFKRVLEDKHETLDGGQIEYEYSNDPGCLASDGWKPKYLYKYFSVNDIAFDPKSQRFASSGEDRNVRFWPFSPDIPGNSSEQIFHYDHTRVTHDIAFNPCSATPDLAVASNKLCIYTDIFSDSRRHDELSIADRQPGRHSVGAFVWGKGPTANCIFASSEPLGKSIAGVGYHKAWNPYEDADPIYEFDDAQEAGDAMTINSEGSWLALFTAGEPERHLRLYDIRNRQNRAFKHIFLDQPEASRPDLEVNCASFSPDDRFLAVSRNDDKVHLYDLRMLEKGVVEEFKHQENKCKVMPGKDSFGIVYSEWVTLKSNGRMGLITGGEDGMVRMWDPTVSSDDGTVLVEMNSDIAYFSIGDRLKGEYDLVVGDAQGMISVFDTHGSHFEKIETIYDLSA</sequence>
<accession>A0A284RFM9</accession>
<feature type="repeat" description="WD" evidence="1">
    <location>
        <begin position="718"/>
        <end position="731"/>
    </location>
</feature>
<evidence type="ECO:0000313" key="4">
    <source>
        <dbReference type="Proteomes" id="UP000219338"/>
    </source>
</evidence>
<dbReference type="SMART" id="SM00320">
    <property type="entry name" value="WD40"/>
    <property type="match status" value="4"/>
</dbReference>
<evidence type="ECO:0000256" key="2">
    <source>
        <dbReference type="SAM" id="MobiDB-lite"/>
    </source>
</evidence>
<feature type="repeat" description="WD" evidence="1">
    <location>
        <begin position="444"/>
        <end position="468"/>
    </location>
</feature>
<dbReference type="Proteomes" id="UP000219338">
    <property type="component" value="Unassembled WGS sequence"/>
</dbReference>
<dbReference type="InterPro" id="IPR015943">
    <property type="entry name" value="WD40/YVTN_repeat-like_dom_sf"/>
</dbReference>
<dbReference type="PROSITE" id="PS50082">
    <property type="entry name" value="WD_REPEATS_2"/>
    <property type="match status" value="2"/>
</dbReference>
<evidence type="ECO:0000256" key="1">
    <source>
        <dbReference type="PROSITE-ProRule" id="PRU00221"/>
    </source>
</evidence>
<dbReference type="OrthoDB" id="10248252at2759"/>
<keyword evidence="4" id="KW-1185">Reference proteome</keyword>
<dbReference type="InterPro" id="IPR036322">
    <property type="entry name" value="WD40_repeat_dom_sf"/>
</dbReference>
<feature type="region of interest" description="Disordered" evidence="2">
    <location>
        <begin position="42"/>
        <end position="207"/>
    </location>
</feature>
<dbReference type="STRING" id="47428.A0A284RFM9"/>